<evidence type="ECO:0000256" key="1">
    <source>
        <dbReference type="SAM" id="Coils"/>
    </source>
</evidence>
<evidence type="ECO:0000313" key="2">
    <source>
        <dbReference type="EMBL" id="BBI53784.1"/>
    </source>
</evidence>
<protein>
    <submittedName>
        <fullName evidence="2">Uncharacterized protein</fullName>
    </submittedName>
</protein>
<dbReference type="EMBL" id="AP019416">
    <property type="protein sequence ID" value="BBI53784.1"/>
    <property type="molecule type" value="Genomic_DNA"/>
</dbReference>
<accession>A0ABM7GQ08</accession>
<gene>
    <name evidence="2" type="ORF">HORIV_62050</name>
</gene>
<evidence type="ECO:0000313" key="3">
    <source>
        <dbReference type="Proteomes" id="UP000289555"/>
    </source>
</evidence>
<reference evidence="3" key="1">
    <citation type="journal article" date="2019" name="Microbiol. Resour. Announc.">
        <title>Complete Genome Sequence of Halomonas olivaria, a Moderately Halophilic Bacterium Isolated from Olive Processing Effluents, Obtained by Nanopore Sequencing.</title>
        <authorList>
            <person name="Nagata S."/>
            <person name="Ii K.M."/>
            <person name="Tsukimi T."/>
            <person name="Miura M.C."/>
            <person name="Galipon J."/>
            <person name="Arakawa K."/>
        </authorList>
    </citation>
    <scope>NUCLEOTIDE SEQUENCE [LARGE SCALE GENOMIC DNA]</scope>
    <source>
        <strain evidence="3">TYRC17</strain>
    </source>
</reference>
<proteinExistence type="predicted"/>
<keyword evidence="1" id="KW-0175">Coiled coil</keyword>
<keyword evidence="3" id="KW-1185">Reference proteome</keyword>
<feature type="coiled-coil region" evidence="1">
    <location>
        <begin position="53"/>
        <end position="94"/>
    </location>
</feature>
<sequence>MRGIAELNSIVQLANEQQASERHFNAIIRRVDRTLNQFHWIGEADFKTIHAALEQLKHTAELMLDEYEKVQAIRAQTAQALDEVEKQQAALLRELKPSSWKTPIYSLPI</sequence>
<name>A0ABM7GQ08_9GAMM</name>
<organism evidence="2 3">
    <name type="scientific">Vreelandella olivaria</name>
    <dbReference type="NCBI Taxonomy" id="390919"/>
    <lineage>
        <taxon>Bacteria</taxon>
        <taxon>Pseudomonadati</taxon>
        <taxon>Pseudomonadota</taxon>
        <taxon>Gammaproteobacteria</taxon>
        <taxon>Oceanospirillales</taxon>
        <taxon>Halomonadaceae</taxon>
        <taxon>Vreelandella</taxon>
    </lineage>
</organism>
<dbReference type="Proteomes" id="UP000289555">
    <property type="component" value="Chromosome"/>
</dbReference>